<dbReference type="EMBL" id="BAABWH010000004">
    <property type="protein sequence ID" value="GAA6145769.1"/>
    <property type="molecule type" value="Genomic_DNA"/>
</dbReference>
<dbReference type="InterPro" id="IPR006442">
    <property type="entry name" value="Antitoxin_Phd/YefM"/>
</dbReference>
<dbReference type="SUPFAM" id="SSF143120">
    <property type="entry name" value="YefM-like"/>
    <property type="match status" value="1"/>
</dbReference>
<comment type="caution">
    <text evidence="3">The sequence shown here is derived from an EMBL/GenBank/DDBJ whole genome shotgun (WGS) entry which is preliminary data.</text>
</comment>
<dbReference type="RefSeq" id="WP_353294843.1">
    <property type="nucleotide sequence ID" value="NZ_BAABWH010000004.1"/>
</dbReference>
<evidence type="ECO:0000256" key="2">
    <source>
        <dbReference type="RuleBase" id="RU362080"/>
    </source>
</evidence>
<comment type="function">
    <text evidence="2">Antitoxin component of a type II toxin-antitoxin (TA) system.</text>
</comment>
<proteinExistence type="inferred from homology"/>
<dbReference type="Proteomes" id="UP001481413">
    <property type="component" value="Unassembled WGS sequence"/>
</dbReference>
<dbReference type="Pfam" id="PF02604">
    <property type="entry name" value="PhdYeFM_antitox"/>
    <property type="match status" value="1"/>
</dbReference>
<evidence type="ECO:0000313" key="3">
    <source>
        <dbReference type="EMBL" id="GAA6145769.1"/>
    </source>
</evidence>
<gene>
    <name evidence="3" type="ORF">NBRC116585_18870</name>
</gene>
<evidence type="ECO:0000256" key="1">
    <source>
        <dbReference type="ARBA" id="ARBA00009981"/>
    </source>
</evidence>
<reference evidence="3 4" key="1">
    <citation type="submission" date="2024-04" db="EMBL/GenBank/DDBJ databases">
        <title>Draft genome sequence of Thalassolituus maritimus NBRC 116585.</title>
        <authorList>
            <person name="Miyakawa T."/>
            <person name="Kusuya Y."/>
            <person name="Miura T."/>
        </authorList>
    </citation>
    <scope>NUCLEOTIDE SEQUENCE [LARGE SCALE GENOMIC DNA]</scope>
    <source>
        <strain evidence="3 4">5NW40-0001</strain>
    </source>
</reference>
<protein>
    <recommendedName>
        <fullName evidence="2">Antitoxin</fullName>
    </recommendedName>
</protein>
<comment type="similarity">
    <text evidence="1 2">Belongs to the phD/YefM antitoxin family.</text>
</comment>
<dbReference type="NCBIfam" id="TIGR01552">
    <property type="entry name" value="phd_fam"/>
    <property type="match status" value="1"/>
</dbReference>
<accession>A0ABQ0A056</accession>
<sequence>MFKSTDIHTVTEFSRKPAEHIKRLADSKRPEILTVNGKAAVVIQDAESYERMAELAEYAESIQTIRKALNEESRSLNDFKKEFESKLGVE</sequence>
<dbReference type="InterPro" id="IPR036165">
    <property type="entry name" value="YefM-like_sf"/>
</dbReference>
<name>A0ABQ0A056_9GAMM</name>
<organism evidence="3 4">
    <name type="scientific">Thalassolituus maritimus</name>
    <dbReference type="NCBI Taxonomy" id="484498"/>
    <lineage>
        <taxon>Bacteria</taxon>
        <taxon>Pseudomonadati</taxon>
        <taxon>Pseudomonadota</taxon>
        <taxon>Gammaproteobacteria</taxon>
        <taxon>Oceanospirillales</taxon>
        <taxon>Oceanospirillaceae</taxon>
        <taxon>Thalassolituus</taxon>
    </lineage>
</organism>
<keyword evidence="4" id="KW-1185">Reference proteome</keyword>
<evidence type="ECO:0000313" key="4">
    <source>
        <dbReference type="Proteomes" id="UP001481413"/>
    </source>
</evidence>